<keyword evidence="3 7" id="KW-1133">Transmembrane helix</keyword>
<feature type="compositionally biased region" description="Polar residues" evidence="6">
    <location>
        <begin position="323"/>
        <end position="334"/>
    </location>
</feature>
<feature type="transmembrane region" description="Helical" evidence="7">
    <location>
        <begin position="230"/>
        <end position="250"/>
    </location>
</feature>
<dbReference type="InterPro" id="IPR049326">
    <property type="entry name" value="Rhodopsin_dom_fungi"/>
</dbReference>
<accession>A0ABR2JMW0</accession>
<evidence type="ECO:0000256" key="4">
    <source>
        <dbReference type="ARBA" id="ARBA00023136"/>
    </source>
</evidence>
<sequence>MDVPPGVDLSQIPLAPNPSGDPPNFNGGPNLAPTILATGITFMTISLIFVIIRLATGWNHTKKIHLDDYCCLLGELAGMAYWFVLYELQVRYGTAKHSWDIPASIITPTVMKGQSAAQVLTSIANPLVKGSILLFLLRLFGVVKWVRTFCLALLAATVVLYGAYLIALLCLCIPARGDPWDTVLLARCSKTTPATLTIGVCAVVIDTIIFVMPFFIVAKLQIQPNQKKGLALVFFVGFLTVVSSIVGLVYRVIVSYTTSDPMWNGANVSITAYTEIFGTVIVSCGPSMYTFWSGTLVKSSLYTSLRSRLSLSKLQSQSTSVSAANGHSGSTQRFSAEDEAKTHQEEHVHPTKLFPTPTSTEQLVEAQPIPLQAIQKSTSITQQSDDLGQTGPQHDQRETTKHIIRDEW</sequence>
<evidence type="ECO:0000256" key="2">
    <source>
        <dbReference type="ARBA" id="ARBA00022692"/>
    </source>
</evidence>
<evidence type="ECO:0000256" key="5">
    <source>
        <dbReference type="ARBA" id="ARBA00038359"/>
    </source>
</evidence>
<reference evidence="9 10" key="1">
    <citation type="journal article" date="2024" name="IMA Fungus">
        <title>Apiospora arundinis, a panoply of carbohydrate-active enzymes and secondary metabolites.</title>
        <authorList>
            <person name="Sorensen T."/>
            <person name="Petersen C."/>
            <person name="Muurmann A.T."/>
            <person name="Christiansen J.V."/>
            <person name="Brundto M.L."/>
            <person name="Overgaard C.K."/>
            <person name="Boysen A.T."/>
            <person name="Wollenberg R.D."/>
            <person name="Larsen T.O."/>
            <person name="Sorensen J.L."/>
            <person name="Nielsen K.L."/>
            <person name="Sondergaard T.E."/>
        </authorList>
    </citation>
    <scope>NUCLEOTIDE SEQUENCE [LARGE SCALE GENOMIC DNA]</scope>
    <source>
        <strain evidence="9 10">AAU 773</strain>
    </source>
</reference>
<comment type="similarity">
    <text evidence="5">Belongs to the SAT4 family.</text>
</comment>
<organism evidence="9 10">
    <name type="scientific">Apiospora arundinis</name>
    <dbReference type="NCBI Taxonomy" id="335852"/>
    <lineage>
        <taxon>Eukaryota</taxon>
        <taxon>Fungi</taxon>
        <taxon>Dikarya</taxon>
        <taxon>Ascomycota</taxon>
        <taxon>Pezizomycotina</taxon>
        <taxon>Sordariomycetes</taxon>
        <taxon>Xylariomycetidae</taxon>
        <taxon>Amphisphaeriales</taxon>
        <taxon>Apiosporaceae</taxon>
        <taxon>Apiospora</taxon>
    </lineage>
</organism>
<feature type="transmembrane region" description="Helical" evidence="7">
    <location>
        <begin position="149"/>
        <end position="176"/>
    </location>
</feature>
<dbReference type="Pfam" id="PF20684">
    <property type="entry name" value="Fung_rhodopsin"/>
    <property type="match status" value="1"/>
</dbReference>
<dbReference type="InterPro" id="IPR052337">
    <property type="entry name" value="SAT4-like"/>
</dbReference>
<evidence type="ECO:0000256" key="3">
    <source>
        <dbReference type="ARBA" id="ARBA00022989"/>
    </source>
</evidence>
<feature type="transmembrane region" description="Helical" evidence="7">
    <location>
        <begin position="116"/>
        <end position="137"/>
    </location>
</feature>
<comment type="caution">
    <text evidence="9">The sequence shown here is derived from an EMBL/GenBank/DDBJ whole genome shotgun (WGS) entry which is preliminary data.</text>
</comment>
<dbReference type="PANTHER" id="PTHR33048">
    <property type="entry name" value="PTH11-LIKE INTEGRAL MEMBRANE PROTEIN (AFU_ORTHOLOGUE AFUA_5G11245)"/>
    <property type="match status" value="1"/>
</dbReference>
<feature type="compositionally biased region" description="Basic and acidic residues" evidence="6">
    <location>
        <begin position="394"/>
        <end position="408"/>
    </location>
</feature>
<evidence type="ECO:0000313" key="9">
    <source>
        <dbReference type="EMBL" id="KAK8880088.1"/>
    </source>
</evidence>
<evidence type="ECO:0000256" key="1">
    <source>
        <dbReference type="ARBA" id="ARBA00004141"/>
    </source>
</evidence>
<keyword evidence="10" id="KW-1185">Reference proteome</keyword>
<evidence type="ECO:0000313" key="10">
    <source>
        <dbReference type="Proteomes" id="UP001390339"/>
    </source>
</evidence>
<feature type="transmembrane region" description="Helical" evidence="7">
    <location>
        <begin position="270"/>
        <end position="292"/>
    </location>
</feature>
<feature type="transmembrane region" description="Helical" evidence="7">
    <location>
        <begin position="31"/>
        <end position="54"/>
    </location>
</feature>
<dbReference type="PANTHER" id="PTHR33048:SF146">
    <property type="entry name" value="INTEGRAL MEMBRANE PROTEIN"/>
    <property type="match status" value="1"/>
</dbReference>
<keyword evidence="4 7" id="KW-0472">Membrane</keyword>
<keyword evidence="2 7" id="KW-0812">Transmembrane</keyword>
<comment type="subcellular location">
    <subcellularLocation>
        <location evidence="1">Membrane</location>
        <topology evidence="1">Multi-pass membrane protein</topology>
    </subcellularLocation>
</comment>
<feature type="region of interest" description="Disordered" evidence="6">
    <location>
        <begin position="378"/>
        <end position="408"/>
    </location>
</feature>
<feature type="compositionally biased region" description="Polar residues" evidence="6">
    <location>
        <begin position="378"/>
        <end position="393"/>
    </location>
</feature>
<feature type="transmembrane region" description="Helical" evidence="7">
    <location>
        <begin position="66"/>
        <end position="84"/>
    </location>
</feature>
<feature type="region of interest" description="Disordered" evidence="6">
    <location>
        <begin position="320"/>
        <end position="362"/>
    </location>
</feature>
<feature type="domain" description="Rhodopsin" evidence="8">
    <location>
        <begin position="52"/>
        <end position="291"/>
    </location>
</feature>
<dbReference type="EMBL" id="JAPCWZ010000001">
    <property type="protein sequence ID" value="KAK8880088.1"/>
    <property type="molecule type" value="Genomic_DNA"/>
</dbReference>
<evidence type="ECO:0000256" key="7">
    <source>
        <dbReference type="SAM" id="Phobius"/>
    </source>
</evidence>
<proteinExistence type="inferred from homology"/>
<feature type="transmembrane region" description="Helical" evidence="7">
    <location>
        <begin position="196"/>
        <end position="218"/>
    </location>
</feature>
<name>A0ABR2JMW0_9PEZI</name>
<protein>
    <recommendedName>
        <fullName evidence="8">Rhodopsin domain-containing protein</fullName>
    </recommendedName>
</protein>
<evidence type="ECO:0000256" key="6">
    <source>
        <dbReference type="SAM" id="MobiDB-lite"/>
    </source>
</evidence>
<dbReference type="Proteomes" id="UP001390339">
    <property type="component" value="Unassembled WGS sequence"/>
</dbReference>
<feature type="compositionally biased region" description="Basic and acidic residues" evidence="6">
    <location>
        <begin position="335"/>
        <end position="349"/>
    </location>
</feature>
<gene>
    <name evidence="9" type="ORF">PGQ11_001382</name>
</gene>
<evidence type="ECO:0000259" key="8">
    <source>
        <dbReference type="Pfam" id="PF20684"/>
    </source>
</evidence>